<sequence length="89" mass="9986">MRTLALTILTVGMVLATHRARTQPYDYSSEPTGPNSYCLQGRIWGYPGNCQFSSYAQCRATASGTNAYCGINPMYAFARQPSRAYRNRY</sequence>
<evidence type="ECO:0000313" key="2">
    <source>
        <dbReference type="Proteomes" id="UP000181962"/>
    </source>
</evidence>
<reference evidence="1 2" key="1">
    <citation type="submission" date="2016-11" db="EMBL/GenBank/DDBJ databases">
        <title>Complete Genome Sequence of Bradyrhizobium sp. strain J5, an isolated from soybean nodule in Hokkaido.</title>
        <authorList>
            <person name="Kanehara K."/>
        </authorList>
    </citation>
    <scope>NUCLEOTIDE SEQUENCE [LARGE SCALE GENOMIC DNA]</scope>
    <source>
        <strain evidence="1 2">J5</strain>
    </source>
</reference>
<evidence type="ECO:0008006" key="3">
    <source>
        <dbReference type="Google" id="ProtNLM"/>
    </source>
</evidence>
<organism evidence="1 2">
    <name type="scientific">Bradyrhizobium japonicum</name>
    <dbReference type="NCBI Taxonomy" id="375"/>
    <lineage>
        <taxon>Bacteria</taxon>
        <taxon>Pseudomonadati</taxon>
        <taxon>Pseudomonadota</taxon>
        <taxon>Alphaproteobacteria</taxon>
        <taxon>Hyphomicrobiales</taxon>
        <taxon>Nitrobacteraceae</taxon>
        <taxon>Bradyrhizobium</taxon>
    </lineage>
</organism>
<dbReference type="Proteomes" id="UP000181962">
    <property type="component" value="Chromosome"/>
</dbReference>
<gene>
    <name evidence="1" type="ORF">BKD09_17810</name>
</gene>
<dbReference type="EMBL" id="CP017637">
    <property type="protein sequence ID" value="APG10187.1"/>
    <property type="molecule type" value="Genomic_DNA"/>
</dbReference>
<evidence type="ECO:0000313" key="1">
    <source>
        <dbReference type="EMBL" id="APG10187.1"/>
    </source>
</evidence>
<dbReference type="RefSeq" id="WP_071917301.1">
    <property type="nucleotide sequence ID" value="NZ_CP017637.1"/>
</dbReference>
<dbReference type="AlphaFoldDB" id="A0A1L3FA59"/>
<dbReference type="Pfam" id="PF12071">
    <property type="entry name" value="DUF3551"/>
    <property type="match status" value="1"/>
</dbReference>
<dbReference type="InterPro" id="IPR021937">
    <property type="entry name" value="DUF3551"/>
</dbReference>
<name>A0A1L3FA59_BRAJP</name>
<dbReference type="OrthoDB" id="8255753at2"/>
<proteinExistence type="predicted"/>
<accession>A0A1L3FA59</accession>
<protein>
    <recommendedName>
        <fullName evidence="3">DUF3551 domain-containing protein</fullName>
    </recommendedName>
</protein>